<organism evidence="1 2">
    <name type="scientific">Planoprotostelium fungivorum</name>
    <dbReference type="NCBI Taxonomy" id="1890364"/>
    <lineage>
        <taxon>Eukaryota</taxon>
        <taxon>Amoebozoa</taxon>
        <taxon>Evosea</taxon>
        <taxon>Variosea</taxon>
        <taxon>Cavosteliida</taxon>
        <taxon>Cavosteliaceae</taxon>
        <taxon>Planoprotostelium</taxon>
    </lineage>
</organism>
<name>A0A2P6NCC6_9EUKA</name>
<protein>
    <submittedName>
        <fullName evidence="1">Uncharacterized protein</fullName>
    </submittedName>
</protein>
<proteinExistence type="predicted"/>
<dbReference type="Proteomes" id="UP000241769">
    <property type="component" value="Unassembled WGS sequence"/>
</dbReference>
<accession>A0A2P6NCC6</accession>
<keyword evidence="2" id="KW-1185">Reference proteome</keyword>
<evidence type="ECO:0000313" key="1">
    <source>
        <dbReference type="EMBL" id="PRP81595.1"/>
    </source>
</evidence>
<gene>
    <name evidence="1" type="ORF">PROFUN_01102</name>
</gene>
<dbReference type="EMBL" id="MDYQ01000121">
    <property type="protein sequence ID" value="PRP81595.1"/>
    <property type="molecule type" value="Genomic_DNA"/>
</dbReference>
<comment type="caution">
    <text evidence="1">The sequence shown here is derived from an EMBL/GenBank/DDBJ whole genome shotgun (WGS) entry which is preliminary data.</text>
</comment>
<sequence length="211" mass="24318">MAEIKEGVMLGNTSVEYRQYTTDQSETVVKESTDTSVYTFQITSKSKNCFPKSNEQIISHMNSNENHQVVGWFHYMKDRKTLRPTMRELTHHKTTMSQRGDVPINLFAIFSHSDGSEDDLKTLDFSYRFQTMINHTFQPVDVQIAFCPPSPLHSLGSPFMRGVEVKRPPSVPQRVVDDLKASCSEIIRETREMTEEYSKLNCAEKKKLLDE</sequence>
<dbReference type="AlphaFoldDB" id="A0A2P6NCC6"/>
<dbReference type="InParanoid" id="A0A2P6NCC6"/>
<evidence type="ECO:0000313" key="2">
    <source>
        <dbReference type="Proteomes" id="UP000241769"/>
    </source>
</evidence>
<reference evidence="1 2" key="1">
    <citation type="journal article" date="2018" name="Genome Biol. Evol.">
        <title>Multiple Roots of Fruiting Body Formation in Amoebozoa.</title>
        <authorList>
            <person name="Hillmann F."/>
            <person name="Forbes G."/>
            <person name="Novohradska S."/>
            <person name="Ferling I."/>
            <person name="Riege K."/>
            <person name="Groth M."/>
            <person name="Westermann M."/>
            <person name="Marz M."/>
            <person name="Spaller T."/>
            <person name="Winckler T."/>
            <person name="Schaap P."/>
            <person name="Glockner G."/>
        </authorList>
    </citation>
    <scope>NUCLEOTIDE SEQUENCE [LARGE SCALE GENOMIC DNA]</scope>
    <source>
        <strain evidence="1 2">Jena</strain>
    </source>
</reference>
<dbReference type="Pfam" id="PF21125">
    <property type="entry name" value="MPN_2A_DUB_like"/>
    <property type="match status" value="1"/>
</dbReference>